<evidence type="ECO:0000313" key="2">
    <source>
        <dbReference type="EMBL" id="CAF4261181.1"/>
    </source>
</evidence>
<evidence type="ECO:0000313" key="1">
    <source>
        <dbReference type="EMBL" id="CAF1469109.1"/>
    </source>
</evidence>
<dbReference type="EMBL" id="CAJOBA010053054">
    <property type="protein sequence ID" value="CAF4261181.1"/>
    <property type="molecule type" value="Genomic_DNA"/>
</dbReference>
<dbReference type="AlphaFoldDB" id="A0A8S2T417"/>
<dbReference type="Gene3D" id="1.25.10.10">
    <property type="entry name" value="Leucine-rich Repeat Variant"/>
    <property type="match status" value="1"/>
</dbReference>
<sequence>MGKKVATDEVIKGLSILLDDRDDSVRSKACYALAEMGEKAAIDEVIKKRLIRLSDMNDQVTIMACEALKNMVLIDNAIAALSSIDEQSIEISGDTLRVFGDILLESPNTQLRCAAKRALENISKNQQLPKIISDILKLEQCGQALHERFENAKGNEFVQKLLIAAKDRQQYLTGNNFRDETRVQDKLVEDYLLFVLTTINNQEFIGKVTHELQNKVNHLITEKEQEYELRVIEEGLNDSEAETNALNLQWIKKMKNTAIFSNKDNLSLGNFASAHPNYPNLQQLTYKLNTLNSILEKKLDKLGEEQLVESIKILNDIAKYTSLPSPLIGNILKNLVNLLIQSNNDDVIVNAEYTIIIIISSNEVDISDIICITQILNEQLSKSIY</sequence>
<reference evidence="2" key="1">
    <citation type="submission" date="2021-02" db="EMBL/GenBank/DDBJ databases">
        <authorList>
            <person name="Nowell W R."/>
        </authorList>
    </citation>
    <scope>NUCLEOTIDE SEQUENCE</scope>
</reference>
<protein>
    <submittedName>
        <fullName evidence="2">Uncharacterized protein</fullName>
    </submittedName>
</protein>
<dbReference type="Proteomes" id="UP000677228">
    <property type="component" value="Unassembled WGS sequence"/>
</dbReference>
<name>A0A8S2T417_9BILA</name>
<proteinExistence type="predicted"/>
<dbReference type="InterPro" id="IPR011989">
    <property type="entry name" value="ARM-like"/>
</dbReference>
<dbReference type="Proteomes" id="UP000682733">
    <property type="component" value="Unassembled WGS sequence"/>
</dbReference>
<dbReference type="EMBL" id="CAJNOK010031180">
    <property type="protein sequence ID" value="CAF1469109.1"/>
    <property type="molecule type" value="Genomic_DNA"/>
</dbReference>
<dbReference type="SUPFAM" id="SSF48371">
    <property type="entry name" value="ARM repeat"/>
    <property type="match status" value="1"/>
</dbReference>
<accession>A0A8S2T417</accession>
<dbReference type="InterPro" id="IPR016024">
    <property type="entry name" value="ARM-type_fold"/>
</dbReference>
<evidence type="ECO:0000313" key="3">
    <source>
        <dbReference type="Proteomes" id="UP000682733"/>
    </source>
</evidence>
<comment type="caution">
    <text evidence="2">The sequence shown here is derived from an EMBL/GenBank/DDBJ whole genome shotgun (WGS) entry which is preliminary data.</text>
</comment>
<organism evidence="2 3">
    <name type="scientific">Didymodactylos carnosus</name>
    <dbReference type="NCBI Taxonomy" id="1234261"/>
    <lineage>
        <taxon>Eukaryota</taxon>
        <taxon>Metazoa</taxon>
        <taxon>Spiralia</taxon>
        <taxon>Gnathifera</taxon>
        <taxon>Rotifera</taxon>
        <taxon>Eurotatoria</taxon>
        <taxon>Bdelloidea</taxon>
        <taxon>Philodinida</taxon>
        <taxon>Philodinidae</taxon>
        <taxon>Didymodactylos</taxon>
    </lineage>
</organism>
<gene>
    <name evidence="1" type="ORF">OVA965_LOCUS35581</name>
    <name evidence="2" type="ORF">TMI583_LOCUS36547</name>
</gene>